<sequence length="184" mass="20845">MTWAVWVTGLPGSGKSVIAENVRGIFAERGINVKVLELDEIRKFITPKPSYSEQERDIVYGSLVYMAKLLVESGKPVIIDATANRRKYREKARENIRNFAEVFIKCSLDTCMERERHRKARYAPSGIYKGAKEEGATVPGVNVPYEEPVSPEVVVDSEKMSVEECAEEVVEFIKHFLSTRKNLC</sequence>
<evidence type="ECO:0000256" key="1">
    <source>
        <dbReference type="ARBA" id="ARBA00022679"/>
    </source>
</evidence>
<dbReference type="GO" id="GO:0005737">
    <property type="term" value="C:cytoplasm"/>
    <property type="evidence" value="ECO:0007669"/>
    <property type="project" value="TreeGrafter"/>
</dbReference>
<gene>
    <name evidence="3" type="primary">cysC</name>
    <name evidence="3" type="ORF">MBLPMMNE_00019</name>
</gene>
<dbReference type="GO" id="GO:0005524">
    <property type="term" value="F:ATP binding"/>
    <property type="evidence" value="ECO:0007669"/>
    <property type="project" value="InterPro"/>
</dbReference>
<organism evidence="3">
    <name type="scientific">Candidatus Methanophagaceae archaeon ANME-1 ERB6</name>
    <dbReference type="NCBI Taxonomy" id="2759912"/>
    <lineage>
        <taxon>Archaea</taxon>
        <taxon>Methanobacteriati</taxon>
        <taxon>Methanobacteriota</taxon>
        <taxon>Stenosarchaea group</taxon>
        <taxon>Methanomicrobia</taxon>
        <taxon>Candidatus Methanophagales</taxon>
        <taxon>Candidatus Methanophagaceae</taxon>
    </lineage>
</organism>
<dbReference type="InterPro" id="IPR027417">
    <property type="entry name" value="P-loop_NTPase"/>
</dbReference>
<protein>
    <submittedName>
        <fullName evidence="3">Putative adenylyl-sulfate kinase</fullName>
        <ecNumber evidence="3">2.7.1.25</ecNumber>
    </submittedName>
</protein>
<dbReference type="EC" id="2.7.1.25" evidence="3"/>
<dbReference type="GO" id="GO:0004020">
    <property type="term" value="F:adenylylsulfate kinase activity"/>
    <property type="evidence" value="ECO:0007669"/>
    <property type="project" value="UniProtKB-EC"/>
</dbReference>
<keyword evidence="1 3" id="KW-0808">Transferase</keyword>
<dbReference type="GO" id="GO:0004781">
    <property type="term" value="F:sulfate adenylyltransferase (ATP) activity"/>
    <property type="evidence" value="ECO:0007669"/>
    <property type="project" value="TreeGrafter"/>
</dbReference>
<keyword evidence="3" id="KW-0418">Kinase</keyword>
<dbReference type="InterPro" id="IPR050512">
    <property type="entry name" value="Sulf_AdTrans/APS_kinase"/>
</dbReference>
<dbReference type="SUPFAM" id="SSF52540">
    <property type="entry name" value="P-loop containing nucleoside triphosphate hydrolases"/>
    <property type="match status" value="1"/>
</dbReference>
<dbReference type="PANTHER" id="PTHR42700">
    <property type="entry name" value="SULFATE ADENYLYLTRANSFERASE"/>
    <property type="match status" value="1"/>
</dbReference>
<dbReference type="EMBL" id="MT631515">
    <property type="protein sequence ID" value="QNO52613.1"/>
    <property type="molecule type" value="Genomic_DNA"/>
</dbReference>
<dbReference type="Pfam" id="PF01583">
    <property type="entry name" value="APS_kinase"/>
    <property type="match status" value="1"/>
</dbReference>
<dbReference type="AlphaFoldDB" id="A0A7G9YX79"/>
<dbReference type="GO" id="GO:0010134">
    <property type="term" value="P:sulfate assimilation via adenylyl sulfate reduction"/>
    <property type="evidence" value="ECO:0007669"/>
    <property type="project" value="TreeGrafter"/>
</dbReference>
<evidence type="ECO:0000259" key="2">
    <source>
        <dbReference type="Pfam" id="PF01583"/>
    </source>
</evidence>
<dbReference type="GO" id="GO:0019379">
    <property type="term" value="P:sulfate assimilation, phosphoadenylyl sulfate reduction by phosphoadenylyl-sulfate reductase (thioredoxin)"/>
    <property type="evidence" value="ECO:0007669"/>
    <property type="project" value="TreeGrafter"/>
</dbReference>
<accession>A0A7G9YX79</accession>
<dbReference type="CDD" id="cd02027">
    <property type="entry name" value="APSK"/>
    <property type="match status" value="1"/>
</dbReference>
<name>A0A7G9YX79_9EURY</name>
<evidence type="ECO:0000313" key="3">
    <source>
        <dbReference type="EMBL" id="QNO52613.1"/>
    </source>
</evidence>
<dbReference type="Gene3D" id="3.40.50.300">
    <property type="entry name" value="P-loop containing nucleotide triphosphate hydrolases"/>
    <property type="match status" value="1"/>
</dbReference>
<dbReference type="PANTHER" id="PTHR42700:SF1">
    <property type="entry name" value="SULFATE ADENYLYLTRANSFERASE"/>
    <property type="match status" value="1"/>
</dbReference>
<reference evidence="3" key="1">
    <citation type="submission" date="2020-06" db="EMBL/GenBank/DDBJ databases">
        <title>Unique genomic features of the anaerobic methanotrophic archaea.</title>
        <authorList>
            <person name="Chadwick G.L."/>
            <person name="Skennerton C.T."/>
            <person name="Laso-Perez R."/>
            <person name="Leu A.O."/>
            <person name="Speth D.R."/>
            <person name="Yu H."/>
            <person name="Morgan-Lang C."/>
            <person name="Hatzenpichler R."/>
            <person name="Goudeau D."/>
            <person name="Malmstrom R."/>
            <person name="Brazelton W.J."/>
            <person name="Woyke T."/>
            <person name="Hallam S.J."/>
            <person name="Tyson G.W."/>
            <person name="Wegener G."/>
            <person name="Boetius A."/>
            <person name="Orphan V."/>
        </authorList>
    </citation>
    <scope>NUCLEOTIDE SEQUENCE</scope>
</reference>
<proteinExistence type="predicted"/>
<dbReference type="InterPro" id="IPR059117">
    <property type="entry name" value="APS_kinase_dom"/>
</dbReference>
<feature type="domain" description="APS kinase" evidence="2">
    <location>
        <begin position="3"/>
        <end position="156"/>
    </location>
</feature>